<evidence type="ECO:0000259" key="10">
    <source>
        <dbReference type="Pfam" id="PF00955"/>
    </source>
</evidence>
<feature type="transmembrane region" description="Helical" evidence="9">
    <location>
        <begin position="121"/>
        <end position="142"/>
    </location>
</feature>
<feature type="domain" description="Bicarbonate transporter-like transmembrane" evidence="10">
    <location>
        <begin position="202"/>
        <end position="372"/>
    </location>
</feature>
<evidence type="ECO:0000256" key="8">
    <source>
        <dbReference type="SAM" id="MobiDB-lite"/>
    </source>
</evidence>
<dbReference type="EMBL" id="CACTIH010007271">
    <property type="protein sequence ID" value="CAA3007221.1"/>
    <property type="molecule type" value="Genomic_DNA"/>
</dbReference>
<dbReference type="InterPro" id="IPR003020">
    <property type="entry name" value="HCO3_transpt_euk"/>
</dbReference>
<keyword evidence="7 9" id="KW-0472">Membrane</keyword>
<dbReference type="FunFam" id="1.10.287.570:FF:000004">
    <property type="entry name" value="probable boron transporter 2"/>
    <property type="match status" value="1"/>
</dbReference>
<keyword evidence="6 9" id="KW-1133">Transmembrane helix</keyword>
<feature type="region of interest" description="Disordered" evidence="8">
    <location>
        <begin position="648"/>
        <end position="667"/>
    </location>
</feature>
<comment type="caution">
    <text evidence="11">The sequence shown here is derived from an EMBL/GenBank/DDBJ whole genome shotgun (WGS) entry which is preliminary data.</text>
</comment>
<feature type="transmembrane region" description="Helical" evidence="9">
    <location>
        <begin position="331"/>
        <end position="351"/>
    </location>
</feature>
<dbReference type="Proteomes" id="UP000594638">
    <property type="component" value="Unassembled WGS sequence"/>
</dbReference>
<dbReference type="GO" id="GO:0005886">
    <property type="term" value="C:plasma membrane"/>
    <property type="evidence" value="ECO:0007669"/>
    <property type="project" value="TreeGrafter"/>
</dbReference>
<feature type="transmembrane region" description="Helical" evidence="9">
    <location>
        <begin position="554"/>
        <end position="580"/>
    </location>
</feature>
<keyword evidence="4" id="KW-0406">Ion transport</keyword>
<evidence type="ECO:0000313" key="12">
    <source>
        <dbReference type="Proteomes" id="UP000594638"/>
    </source>
</evidence>
<organism evidence="11 12">
    <name type="scientific">Olea europaea subsp. europaea</name>
    <dbReference type="NCBI Taxonomy" id="158383"/>
    <lineage>
        <taxon>Eukaryota</taxon>
        <taxon>Viridiplantae</taxon>
        <taxon>Streptophyta</taxon>
        <taxon>Embryophyta</taxon>
        <taxon>Tracheophyta</taxon>
        <taxon>Spermatophyta</taxon>
        <taxon>Magnoliopsida</taxon>
        <taxon>eudicotyledons</taxon>
        <taxon>Gunneridae</taxon>
        <taxon>Pentapetalae</taxon>
        <taxon>asterids</taxon>
        <taxon>lamiids</taxon>
        <taxon>Lamiales</taxon>
        <taxon>Oleaceae</taxon>
        <taxon>Oleeae</taxon>
        <taxon>Olea</taxon>
    </lineage>
</organism>
<evidence type="ECO:0000256" key="2">
    <source>
        <dbReference type="ARBA" id="ARBA00006262"/>
    </source>
</evidence>
<dbReference type="GO" id="GO:0006820">
    <property type="term" value="P:monoatomic anion transport"/>
    <property type="evidence" value="ECO:0007669"/>
    <property type="project" value="InterPro"/>
</dbReference>
<evidence type="ECO:0000313" key="11">
    <source>
        <dbReference type="EMBL" id="CAA3007221.1"/>
    </source>
</evidence>
<dbReference type="PANTHER" id="PTHR11453">
    <property type="entry name" value="ANION EXCHANGE PROTEIN"/>
    <property type="match status" value="1"/>
</dbReference>
<dbReference type="Gramene" id="OE9A048167T2">
    <property type="protein sequence ID" value="OE9A048167C2"/>
    <property type="gene ID" value="OE9A048167"/>
</dbReference>
<feature type="transmembrane region" description="Helical" evidence="9">
    <location>
        <begin position="291"/>
        <end position="310"/>
    </location>
</feature>
<evidence type="ECO:0000256" key="3">
    <source>
        <dbReference type="ARBA" id="ARBA00022448"/>
    </source>
</evidence>
<gene>
    <name evidence="11" type="ORF">OLEA9_A048167</name>
</gene>
<dbReference type="GO" id="GO:0005452">
    <property type="term" value="F:solute:inorganic anion antiporter activity"/>
    <property type="evidence" value="ECO:0007669"/>
    <property type="project" value="InterPro"/>
</dbReference>
<feature type="transmembrane region" description="Helical" evidence="9">
    <location>
        <begin position="32"/>
        <end position="54"/>
    </location>
</feature>
<evidence type="ECO:0000256" key="5">
    <source>
        <dbReference type="ARBA" id="ARBA00022692"/>
    </source>
</evidence>
<evidence type="ECO:0000256" key="7">
    <source>
        <dbReference type="ARBA" id="ARBA00023136"/>
    </source>
</evidence>
<dbReference type="PANTHER" id="PTHR11453:SF82">
    <property type="entry name" value="BORON TRANSPORTER 1"/>
    <property type="match status" value="1"/>
</dbReference>
<evidence type="ECO:0000256" key="6">
    <source>
        <dbReference type="ARBA" id="ARBA00022989"/>
    </source>
</evidence>
<comment type="similarity">
    <text evidence="2">Belongs to the anion exchanger (TC 2.A.31.3) family.</text>
</comment>
<keyword evidence="12" id="KW-1185">Reference proteome</keyword>
<feature type="transmembrane region" description="Helical" evidence="9">
    <location>
        <begin position="154"/>
        <end position="176"/>
    </location>
</feature>
<comment type="subcellular location">
    <subcellularLocation>
        <location evidence="1">Membrane</location>
        <topology evidence="1">Multi-pass membrane protein</topology>
    </subcellularLocation>
</comment>
<dbReference type="AlphaFoldDB" id="A0A8S0TPP7"/>
<feature type="domain" description="Bicarbonate transporter-like transmembrane" evidence="10">
    <location>
        <begin position="7"/>
        <end position="179"/>
    </location>
</feature>
<feature type="domain" description="Bicarbonate transporter-like transmembrane" evidence="10">
    <location>
        <begin position="460"/>
        <end position="601"/>
    </location>
</feature>
<evidence type="ECO:0000256" key="4">
    <source>
        <dbReference type="ARBA" id="ARBA00022681"/>
    </source>
</evidence>
<dbReference type="GO" id="GO:0050801">
    <property type="term" value="P:monoatomic ion homeostasis"/>
    <property type="evidence" value="ECO:0007669"/>
    <property type="project" value="TreeGrafter"/>
</dbReference>
<feature type="transmembrane region" description="Helical" evidence="9">
    <location>
        <begin position="66"/>
        <end position="85"/>
    </location>
</feature>
<evidence type="ECO:0000256" key="9">
    <source>
        <dbReference type="SAM" id="Phobius"/>
    </source>
</evidence>
<proteinExistence type="inferred from homology"/>
<name>A0A8S0TPP7_OLEEU</name>
<dbReference type="InterPro" id="IPR011531">
    <property type="entry name" value="HCO3_transpt-like_TM_dom"/>
</dbReference>
<sequence length="696" mass="78160">MEETFVPFRGIKNDLKGRLLCYKQDWRGGLRAGIRILAPTTYIFFASAIPVISFGEQLERNTNGTLTAVQTLASTALCGVIHSIIGGQPLLILGVAEPTVLMYTFMFNFAKDRKDLGEKLFLAWTGWVCVWTALLLFLLAILGACSIINRFTRLAGELFGLLIAMLFMQQAIRGVVEEFGIPKRENPKETAFQPSWLFGNGMFALVLSFGLLLTALKSRKARSWRYGTGWLRGFIADYGVPLMVLVWTAVSYMPANDVPRGIPRRLYSPNPWSAGAYSNWTVIKEMLNVPLLYIIGAFIPATMIAVLYYFDHSVASQLAQQNEFNLKKPSSYHYDLLVLGFLVILCGLIGIPPSNGVIPQSPMHTKSLATLKHQLLRNKLVSTARNSMKKNANLSQLYRSMQEAYNEMQTPLVYQTQRALGMKELKDSTIQRAYSSGYIDAPIDEAVFDVNKDIDDLLPVQVKEQRLSNLLQALMSGSCVAAMPFLKKIPTSVLWGYFAFMAIESLPGNQFWERLLLLFTVPSRRYKVLEDYHATFVETVPFKTIALFTVFQTIYLLLCFGITWIPIAGVLFPLLIMLLVPVRQYILPKFFKGAHLQDLDVAEYEEAPAITYNLSFEDQSAQAQVTNIDSGEILDAIITRSRGEIRQACSPKGTNSTQSPHEEMKSVYSPCMSQRAYSPRLMEIKTQKNTISSGKD</sequence>
<keyword evidence="4" id="KW-0039">Anion exchange</keyword>
<feature type="transmembrane region" description="Helical" evidence="9">
    <location>
        <begin position="196"/>
        <end position="217"/>
    </location>
</feature>
<feature type="transmembrane region" description="Helical" evidence="9">
    <location>
        <begin position="90"/>
        <end position="109"/>
    </location>
</feature>
<dbReference type="Gene3D" id="1.10.287.570">
    <property type="entry name" value="Helical hairpin bin"/>
    <property type="match status" value="1"/>
</dbReference>
<dbReference type="OrthoDB" id="1735926at2759"/>
<keyword evidence="5 9" id="KW-0812">Transmembrane</keyword>
<reference evidence="11 12" key="1">
    <citation type="submission" date="2019-12" db="EMBL/GenBank/DDBJ databases">
        <authorList>
            <person name="Alioto T."/>
            <person name="Alioto T."/>
            <person name="Gomez Garrido J."/>
        </authorList>
    </citation>
    <scope>NUCLEOTIDE SEQUENCE [LARGE SCALE GENOMIC DNA]</scope>
</reference>
<accession>A0A8S0TPP7</accession>
<protein>
    <submittedName>
        <fullName evidence="11">Probable boron transporter 2</fullName>
    </submittedName>
</protein>
<keyword evidence="3" id="KW-0813">Transport</keyword>
<evidence type="ECO:0000256" key="1">
    <source>
        <dbReference type="ARBA" id="ARBA00004141"/>
    </source>
</evidence>
<dbReference type="Pfam" id="PF00955">
    <property type="entry name" value="HCO3_cotransp"/>
    <property type="match status" value="3"/>
</dbReference>